<dbReference type="InterPro" id="IPR036322">
    <property type="entry name" value="WD40_repeat_dom_sf"/>
</dbReference>
<keyword evidence="3" id="KW-1185">Reference proteome</keyword>
<dbReference type="PANTHER" id="PTHR45589:SF1">
    <property type="entry name" value="WD REPEAT DOMAIN 62, ISOFORM G"/>
    <property type="match status" value="1"/>
</dbReference>
<dbReference type="SUPFAM" id="SSF50978">
    <property type="entry name" value="WD40 repeat-like"/>
    <property type="match status" value="1"/>
</dbReference>
<organism evidence="2 3">
    <name type="scientific">Saitoella complicata (strain BCRC 22490 / CBS 7301 / JCM 7358 / NBRC 10748 / NRRL Y-17804)</name>
    <dbReference type="NCBI Taxonomy" id="698492"/>
    <lineage>
        <taxon>Eukaryota</taxon>
        <taxon>Fungi</taxon>
        <taxon>Dikarya</taxon>
        <taxon>Ascomycota</taxon>
        <taxon>Taphrinomycotina</taxon>
        <taxon>Taphrinomycotina incertae sedis</taxon>
        <taxon>Saitoella</taxon>
    </lineage>
</organism>
<proteinExistence type="predicted"/>
<feature type="region of interest" description="Disordered" evidence="1">
    <location>
        <begin position="88"/>
        <end position="123"/>
    </location>
</feature>
<feature type="compositionally biased region" description="Polar residues" evidence="1">
    <location>
        <begin position="137"/>
        <end position="156"/>
    </location>
</feature>
<dbReference type="InterPro" id="IPR001680">
    <property type="entry name" value="WD40_rpt"/>
</dbReference>
<accession>A0A0E9NE45</accession>
<gene>
    <name evidence="2" type="ORF">G7K_2163-t1</name>
</gene>
<feature type="region of interest" description="Disordered" evidence="1">
    <location>
        <begin position="1067"/>
        <end position="1092"/>
    </location>
</feature>
<feature type="compositionally biased region" description="Basic and acidic residues" evidence="1">
    <location>
        <begin position="1083"/>
        <end position="1092"/>
    </location>
</feature>
<dbReference type="SUPFAM" id="SSF50998">
    <property type="entry name" value="Quinoprotein alcohol dehydrogenase-like"/>
    <property type="match status" value="1"/>
</dbReference>
<feature type="region of interest" description="Disordered" evidence="1">
    <location>
        <begin position="1"/>
        <end position="29"/>
    </location>
</feature>
<evidence type="ECO:0000313" key="2">
    <source>
        <dbReference type="EMBL" id="GAO47971.1"/>
    </source>
</evidence>
<dbReference type="EMBL" id="BACD03000012">
    <property type="protein sequence ID" value="GAO47971.1"/>
    <property type="molecule type" value="Genomic_DNA"/>
</dbReference>
<dbReference type="Gene3D" id="2.130.10.10">
    <property type="entry name" value="YVTN repeat-like/Quinoprotein amine dehydrogenase"/>
    <property type="match status" value="2"/>
</dbReference>
<feature type="region of interest" description="Disordered" evidence="1">
    <location>
        <begin position="876"/>
        <end position="929"/>
    </location>
</feature>
<feature type="region of interest" description="Disordered" evidence="1">
    <location>
        <begin position="137"/>
        <end position="161"/>
    </location>
</feature>
<protein>
    <submittedName>
        <fullName evidence="2">Uncharacterized protein</fullName>
    </submittedName>
</protein>
<reference evidence="2 3" key="1">
    <citation type="journal article" date="2011" name="J. Gen. Appl. Microbiol.">
        <title>Draft genome sequencing of the enigmatic yeast Saitoella complicata.</title>
        <authorList>
            <person name="Nishida H."/>
            <person name="Hamamoto M."/>
            <person name="Sugiyama J."/>
        </authorList>
    </citation>
    <scope>NUCLEOTIDE SEQUENCE [LARGE SCALE GENOMIC DNA]</scope>
    <source>
        <strain evidence="2 3">NRRL Y-17804</strain>
    </source>
</reference>
<reference evidence="2 3" key="2">
    <citation type="journal article" date="2014" name="J. Gen. Appl. Microbiol.">
        <title>The early diverging ascomycetous budding yeast Saitoella complicata has three histone deacetylases belonging to the Clr6, Hos2, and Rpd3 lineages.</title>
        <authorList>
            <person name="Nishida H."/>
            <person name="Matsumoto T."/>
            <person name="Kondo S."/>
            <person name="Hamamoto M."/>
            <person name="Yoshikawa H."/>
        </authorList>
    </citation>
    <scope>NUCLEOTIDE SEQUENCE [LARGE SCALE GENOMIC DNA]</scope>
    <source>
        <strain evidence="2 3">NRRL Y-17804</strain>
    </source>
</reference>
<name>A0A0E9NE45_SAICN</name>
<dbReference type="SMART" id="SM00320">
    <property type="entry name" value="WD40"/>
    <property type="match status" value="3"/>
</dbReference>
<dbReference type="OrthoDB" id="6252103at2759"/>
<dbReference type="InterPro" id="IPR011047">
    <property type="entry name" value="Quinoprotein_ADH-like_sf"/>
</dbReference>
<dbReference type="AlphaFoldDB" id="A0A0E9NE45"/>
<dbReference type="STRING" id="698492.A0A0E9NE45"/>
<dbReference type="InterPro" id="IPR052779">
    <property type="entry name" value="WDR62"/>
</dbReference>
<feature type="compositionally biased region" description="Polar residues" evidence="1">
    <location>
        <begin position="908"/>
        <end position="918"/>
    </location>
</feature>
<reference evidence="2 3" key="3">
    <citation type="journal article" date="2015" name="Genome Announc.">
        <title>Draft Genome Sequence of the Archiascomycetous Yeast Saitoella complicata.</title>
        <authorList>
            <person name="Yamauchi K."/>
            <person name="Kondo S."/>
            <person name="Hamamoto M."/>
            <person name="Takahashi Y."/>
            <person name="Ogura Y."/>
            <person name="Hayashi T."/>
            <person name="Nishida H."/>
        </authorList>
    </citation>
    <scope>NUCLEOTIDE SEQUENCE [LARGE SCALE GENOMIC DNA]</scope>
    <source>
        <strain evidence="2 3">NRRL Y-17804</strain>
    </source>
</reference>
<evidence type="ECO:0000256" key="1">
    <source>
        <dbReference type="SAM" id="MobiDB-lite"/>
    </source>
</evidence>
<dbReference type="PANTHER" id="PTHR45589">
    <property type="entry name" value="WD REPEAT DOMAIN 62, ISOFORM G"/>
    <property type="match status" value="1"/>
</dbReference>
<dbReference type="Pfam" id="PF00400">
    <property type="entry name" value="WD40"/>
    <property type="match status" value="1"/>
</dbReference>
<comment type="caution">
    <text evidence="2">The sequence shown here is derived from an EMBL/GenBank/DDBJ whole genome shotgun (WGS) entry which is preliminary data.</text>
</comment>
<evidence type="ECO:0000313" key="3">
    <source>
        <dbReference type="Proteomes" id="UP000033140"/>
    </source>
</evidence>
<sequence>MVLFARSPSPKRRQLPPTTTRQVSTTKGTQEVKLLPSGVNGISSLSPSAISVHPNSKAILYTAGGHAVLSQFRGPEETLQRIFSAPRNVEAANERSRARYASPGGPANPVDARAGRRSPSKLGPNASLAAAYIVNGSSPSSRGRFSAPNTGNTYSDKGSESGAPVCANRVSPFISTALSPDGRFAAVGEEGAKPRVLIYFLEDLEANNYPFVIQDNDHGIQCLAFSPCSRYLAVLGVMHDGLISVYDLGVKTRVLKPELVAKNNVKSAIFDMQWVSHGENSTLVTVGRRQVRRWFWTTDKDKPPGHSKFVPALLQKRDVILGDEAFSDGEFVSVRGLGNEKVVVASRTGSIFAFEENGPNNLMRVHDVGHGVLSMDVDYIDGWLWVGGPGGVLTPVDTDLFHSGSSQGSRTPPKIPALVPSDADITTVLFLGKNQIAVVNDRRTIHLLTVTAKDEEESVLERSAPCHENAIKGVRRLSMTNSLGATHMTWDARAVCFWTENSFLLAKMDIDIEQRNWGVDEYEVNELECAALTSDGQLIAGDKYGTVSVIDLETEEIVFRMSDAHLDAISGIDIAKNGDVLLFVTASRDRTAQIFAKSKSKPAWRIVDTVEDTMPMTRAVFLRNALVLATCSSNEKVLTIRRLARPPMQNEANELQMAFTLPHKITLSNSPCDMLARSAGKSELIVTSSDGTVHIIDCGDAVGLLPPKVDTWRTDTALARVSIMHLDRPVLVRDQHKKQRQSNLLIAAIGKDKSLRIYDYATGGLVVSQAPQCRGPTGMVFVRYFPQANAVHAYALVVTTSDGVICRMKVEGLRTVCPVDSSSPALAGRVVRNTKTKEQLATWEISEAPGTRMSAQDGAQSSATFDSYDDELAKRFSPVGECPSTPTGPGKRDPGRTGRTFGVRKSVSIPNLRQSAAGTNRGLEPPESPTKLALRYAASKAARPDMTPPSRAKVASWLNDAATNASVSPVKPSMNGKEEALSVAEEIVVSLRYLRNLLQTEDIANAKKAPREEETLQSLLNEFKKTSDMITGSGVEANSAVNDLERTMARLGMEGFASRLVEEVRKAAGGKPSLSDTLAGLESRGEEKEHSE</sequence>
<feature type="compositionally biased region" description="Polar residues" evidence="1">
    <location>
        <begin position="16"/>
        <end position="29"/>
    </location>
</feature>
<dbReference type="Proteomes" id="UP000033140">
    <property type="component" value="Unassembled WGS sequence"/>
</dbReference>
<dbReference type="RefSeq" id="XP_019021826.1">
    <property type="nucleotide sequence ID" value="XM_019170834.1"/>
</dbReference>
<dbReference type="OMA" id="WEISEAP"/>
<dbReference type="InterPro" id="IPR015943">
    <property type="entry name" value="WD40/YVTN_repeat-like_dom_sf"/>
</dbReference>